<dbReference type="GO" id="GO:0016020">
    <property type="term" value="C:membrane"/>
    <property type="evidence" value="ECO:0007669"/>
    <property type="project" value="TreeGrafter"/>
</dbReference>
<dbReference type="InterPro" id="IPR020904">
    <property type="entry name" value="Sc_DH/Rdtase_CS"/>
</dbReference>
<dbReference type="AlphaFoldDB" id="A0A4D7K9P6"/>
<accession>A0A4D7K9P6</accession>
<protein>
    <submittedName>
        <fullName evidence="4">Short-chain dehydrogenase</fullName>
    </submittedName>
</protein>
<gene>
    <name evidence="4" type="ORF">DCC35_15575</name>
</gene>
<dbReference type="CDD" id="cd05233">
    <property type="entry name" value="SDR_c"/>
    <property type="match status" value="1"/>
</dbReference>
<evidence type="ECO:0000256" key="1">
    <source>
        <dbReference type="ARBA" id="ARBA00006484"/>
    </source>
</evidence>
<keyword evidence="5" id="KW-1185">Reference proteome</keyword>
<dbReference type="SUPFAM" id="SSF51735">
    <property type="entry name" value="NAD(P)-binding Rossmann-fold domains"/>
    <property type="match status" value="1"/>
</dbReference>
<dbReference type="KEGG" id="fpf:DCC35_15575"/>
<dbReference type="GO" id="GO:0016491">
    <property type="term" value="F:oxidoreductase activity"/>
    <property type="evidence" value="ECO:0007669"/>
    <property type="project" value="UniProtKB-KW"/>
</dbReference>
<name>A0A4D7K9P6_9BACT</name>
<dbReference type="PRINTS" id="PR00080">
    <property type="entry name" value="SDRFAMILY"/>
</dbReference>
<evidence type="ECO:0000313" key="5">
    <source>
        <dbReference type="Proteomes" id="UP000298616"/>
    </source>
</evidence>
<evidence type="ECO:0000256" key="2">
    <source>
        <dbReference type="ARBA" id="ARBA00023002"/>
    </source>
</evidence>
<sequence>MNQLAIVTGATKGIGRACVENFASEGLDIVACSRNSDDLEGLKKDVESTYEVTVHIKPVDVSKKEEVLSFGEFIKSLDQSIAVLVNNAGVFIPGSVHEEEDGMLEKMVETNLYSAYHLSRSLVPVMKRQKKGHIFNMCSIASITAYENGGSYSISKFAMLGMSKNLREELKEFGIRVTAVMPGATYTASWEGLDIDPNRLMKAEDVANSVLSAHKMSNGTVVEDIVLRPQLGDL</sequence>
<proteinExistence type="inferred from homology"/>
<dbReference type="PANTHER" id="PTHR44196">
    <property type="entry name" value="DEHYDROGENASE/REDUCTASE SDR FAMILY MEMBER 7B"/>
    <property type="match status" value="1"/>
</dbReference>
<evidence type="ECO:0000313" key="4">
    <source>
        <dbReference type="EMBL" id="QCK16058.1"/>
    </source>
</evidence>
<dbReference type="Pfam" id="PF00106">
    <property type="entry name" value="adh_short"/>
    <property type="match status" value="1"/>
</dbReference>
<organism evidence="4 5">
    <name type="scientific">Mangrovivirga cuniculi</name>
    <dbReference type="NCBI Taxonomy" id="2715131"/>
    <lineage>
        <taxon>Bacteria</taxon>
        <taxon>Pseudomonadati</taxon>
        <taxon>Bacteroidota</taxon>
        <taxon>Cytophagia</taxon>
        <taxon>Cytophagales</taxon>
        <taxon>Mangrovivirgaceae</taxon>
        <taxon>Mangrovivirga</taxon>
    </lineage>
</organism>
<dbReference type="RefSeq" id="WP_137091657.1">
    <property type="nucleotide sequence ID" value="NZ_CP028923.1"/>
</dbReference>
<keyword evidence="2" id="KW-0560">Oxidoreductase</keyword>
<dbReference type="InterPro" id="IPR002347">
    <property type="entry name" value="SDR_fam"/>
</dbReference>
<dbReference type="Proteomes" id="UP000298616">
    <property type="component" value="Chromosome"/>
</dbReference>
<evidence type="ECO:0000256" key="3">
    <source>
        <dbReference type="RuleBase" id="RU000363"/>
    </source>
</evidence>
<dbReference type="PRINTS" id="PR00081">
    <property type="entry name" value="GDHRDH"/>
</dbReference>
<reference evidence="4 5" key="1">
    <citation type="submission" date="2018-04" db="EMBL/GenBank/DDBJ databases">
        <title>Complete genome uncultured novel isolate.</title>
        <authorList>
            <person name="Merlino G."/>
        </authorList>
    </citation>
    <scope>NUCLEOTIDE SEQUENCE [LARGE SCALE GENOMIC DNA]</scope>
    <source>
        <strain evidence="5">R1DC9</strain>
    </source>
</reference>
<dbReference type="InterPro" id="IPR036291">
    <property type="entry name" value="NAD(P)-bd_dom_sf"/>
</dbReference>
<dbReference type="Gene3D" id="3.40.50.720">
    <property type="entry name" value="NAD(P)-binding Rossmann-like Domain"/>
    <property type="match status" value="1"/>
</dbReference>
<dbReference type="PANTHER" id="PTHR44196:SF1">
    <property type="entry name" value="DEHYDROGENASE_REDUCTASE SDR FAMILY MEMBER 7B"/>
    <property type="match status" value="1"/>
</dbReference>
<dbReference type="EMBL" id="CP028923">
    <property type="protein sequence ID" value="QCK16058.1"/>
    <property type="molecule type" value="Genomic_DNA"/>
</dbReference>
<dbReference type="OrthoDB" id="9775296at2"/>
<comment type="similarity">
    <text evidence="1 3">Belongs to the short-chain dehydrogenases/reductases (SDR) family.</text>
</comment>
<dbReference type="PROSITE" id="PS00061">
    <property type="entry name" value="ADH_SHORT"/>
    <property type="match status" value="1"/>
</dbReference>